<dbReference type="AlphaFoldDB" id="A0A1L9SVF3"/>
<proteinExistence type="predicted"/>
<dbReference type="STRING" id="1073090.A0A1L9SVF3"/>
<dbReference type="RefSeq" id="XP_022585636.1">
    <property type="nucleotide sequence ID" value="XM_022721665.1"/>
</dbReference>
<dbReference type="OrthoDB" id="5229017at2759"/>
<feature type="region of interest" description="Disordered" evidence="1">
    <location>
        <begin position="140"/>
        <end position="159"/>
    </location>
</feature>
<name>A0A1L9SVF3_9EURO</name>
<dbReference type="GeneID" id="34608130"/>
<dbReference type="VEuPathDB" id="FungiDB:ASPZODRAFT_127138"/>
<protein>
    <submittedName>
        <fullName evidence="2">Uncharacterized protein</fullName>
    </submittedName>
</protein>
<evidence type="ECO:0000256" key="1">
    <source>
        <dbReference type="SAM" id="MobiDB-lite"/>
    </source>
</evidence>
<accession>A0A1L9SVF3</accession>
<evidence type="ECO:0000313" key="2">
    <source>
        <dbReference type="EMBL" id="OJJ51126.1"/>
    </source>
</evidence>
<organism evidence="2 3">
    <name type="scientific">Penicilliopsis zonata CBS 506.65</name>
    <dbReference type="NCBI Taxonomy" id="1073090"/>
    <lineage>
        <taxon>Eukaryota</taxon>
        <taxon>Fungi</taxon>
        <taxon>Dikarya</taxon>
        <taxon>Ascomycota</taxon>
        <taxon>Pezizomycotina</taxon>
        <taxon>Eurotiomycetes</taxon>
        <taxon>Eurotiomycetidae</taxon>
        <taxon>Eurotiales</taxon>
        <taxon>Aspergillaceae</taxon>
        <taxon>Penicilliopsis</taxon>
    </lineage>
</organism>
<evidence type="ECO:0000313" key="3">
    <source>
        <dbReference type="Proteomes" id="UP000184188"/>
    </source>
</evidence>
<reference evidence="3" key="1">
    <citation type="journal article" date="2017" name="Genome Biol.">
        <title>Comparative genomics reveals high biological diversity and specific adaptations in the industrially and medically important fungal genus Aspergillus.</title>
        <authorList>
            <person name="de Vries R.P."/>
            <person name="Riley R."/>
            <person name="Wiebenga A."/>
            <person name="Aguilar-Osorio G."/>
            <person name="Amillis S."/>
            <person name="Uchima C.A."/>
            <person name="Anderluh G."/>
            <person name="Asadollahi M."/>
            <person name="Askin M."/>
            <person name="Barry K."/>
            <person name="Battaglia E."/>
            <person name="Bayram O."/>
            <person name="Benocci T."/>
            <person name="Braus-Stromeyer S.A."/>
            <person name="Caldana C."/>
            <person name="Canovas D."/>
            <person name="Cerqueira G.C."/>
            <person name="Chen F."/>
            <person name="Chen W."/>
            <person name="Choi C."/>
            <person name="Clum A."/>
            <person name="Dos Santos R.A."/>
            <person name="Damasio A.R."/>
            <person name="Diallinas G."/>
            <person name="Emri T."/>
            <person name="Fekete E."/>
            <person name="Flipphi M."/>
            <person name="Freyberg S."/>
            <person name="Gallo A."/>
            <person name="Gournas C."/>
            <person name="Habgood R."/>
            <person name="Hainaut M."/>
            <person name="Harispe M.L."/>
            <person name="Henrissat B."/>
            <person name="Hilden K.S."/>
            <person name="Hope R."/>
            <person name="Hossain A."/>
            <person name="Karabika E."/>
            <person name="Karaffa L."/>
            <person name="Karanyi Z."/>
            <person name="Krasevec N."/>
            <person name="Kuo A."/>
            <person name="Kusch H."/>
            <person name="LaButti K."/>
            <person name="Lagendijk E.L."/>
            <person name="Lapidus A."/>
            <person name="Levasseur A."/>
            <person name="Lindquist E."/>
            <person name="Lipzen A."/>
            <person name="Logrieco A.F."/>
            <person name="MacCabe A."/>
            <person name="Maekelae M.R."/>
            <person name="Malavazi I."/>
            <person name="Melin P."/>
            <person name="Meyer V."/>
            <person name="Mielnichuk N."/>
            <person name="Miskei M."/>
            <person name="Molnar A.P."/>
            <person name="Mule G."/>
            <person name="Ngan C.Y."/>
            <person name="Orejas M."/>
            <person name="Orosz E."/>
            <person name="Ouedraogo J.P."/>
            <person name="Overkamp K.M."/>
            <person name="Park H.-S."/>
            <person name="Perrone G."/>
            <person name="Piumi F."/>
            <person name="Punt P.J."/>
            <person name="Ram A.F."/>
            <person name="Ramon A."/>
            <person name="Rauscher S."/>
            <person name="Record E."/>
            <person name="Riano-Pachon D.M."/>
            <person name="Robert V."/>
            <person name="Roehrig J."/>
            <person name="Ruller R."/>
            <person name="Salamov A."/>
            <person name="Salih N.S."/>
            <person name="Samson R.A."/>
            <person name="Sandor E."/>
            <person name="Sanguinetti M."/>
            <person name="Schuetze T."/>
            <person name="Sepcic K."/>
            <person name="Shelest E."/>
            <person name="Sherlock G."/>
            <person name="Sophianopoulou V."/>
            <person name="Squina F.M."/>
            <person name="Sun H."/>
            <person name="Susca A."/>
            <person name="Todd R.B."/>
            <person name="Tsang A."/>
            <person name="Unkles S.E."/>
            <person name="van de Wiele N."/>
            <person name="van Rossen-Uffink D."/>
            <person name="Oliveira J.V."/>
            <person name="Vesth T.C."/>
            <person name="Visser J."/>
            <person name="Yu J.-H."/>
            <person name="Zhou M."/>
            <person name="Andersen M.R."/>
            <person name="Archer D.B."/>
            <person name="Baker S.E."/>
            <person name="Benoit I."/>
            <person name="Brakhage A.A."/>
            <person name="Braus G.H."/>
            <person name="Fischer R."/>
            <person name="Frisvad J.C."/>
            <person name="Goldman G.H."/>
            <person name="Houbraken J."/>
            <person name="Oakley B."/>
            <person name="Pocsi I."/>
            <person name="Scazzocchio C."/>
            <person name="Seiboth B."/>
            <person name="vanKuyk P.A."/>
            <person name="Wortman J."/>
            <person name="Dyer P.S."/>
            <person name="Grigoriev I.V."/>
        </authorList>
    </citation>
    <scope>NUCLEOTIDE SEQUENCE [LARGE SCALE GENOMIC DNA]</scope>
    <source>
        <strain evidence="3">CBS 506.65</strain>
    </source>
</reference>
<sequence>MEVMICVSANKFLVQQYKEGRLSTDSINKLTKAWGSKNRPQVLEFQFDQATQRDLILANIRTLRFNGETSTNPVLLNSNLHNWKAIVKEMSVRTFCSPDSAIRKHMHDIHKILEMLGAPFATFMAFRDLQMRTLATMKEHLSKNHVSSNPPGDSGHRMT</sequence>
<dbReference type="EMBL" id="KV878336">
    <property type="protein sequence ID" value="OJJ51126.1"/>
    <property type="molecule type" value="Genomic_DNA"/>
</dbReference>
<keyword evidence="3" id="KW-1185">Reference proteome</keyword>
<gene>
    <name evidence="2" type="ORF">ASPZODRAFT_127138</name>
</gene>
<dbReference type="Proteomes" id="UP000184188">
    <property type="component" value="Unassembled WGS sequence"/>
</dbReference>